<keyword evidence="3" id="KW-1185">Reference proteome</keyword>
<dbReference type="EnsemblProtists" id="EOD10562">
    <property type="protein sequence ID" value="EOD10562"/>
    <property type="gene ID" value="EMIHUDRAFT_371657"/>
</dbReference>
<reference evidence="3" key="1">
    <citation type="journal article" date="2013" name="Nature">
        <title>Pan genome of the phytoplankton Emiliania underpins its global distribution.</title>
        <authorList>
            <person name="Read B.A."/>
            <person name="Kegel J."/>
            <person name="Klute M.J."/>
            <person name="Kuo A."/>
            <person name="Lefebvre S.C."/>
            <person name="Maumus F."/>
            <person name="Mayer C."/>
            <person name="Miller J."/>
            <person name="Monier A."/>
            <person name="Salamov A."/>
            <person name="Young J."/>
            <person name="Aguilar M."/>
            <person name="Claverie J.M."/>
            <person name="Frickenhaus S."/>
            <person name="Gonzalez K."/>
            <person name="Herman E.K."/>
            <person name="Lin Y.C."/>
            <person name="Napier J."/>
            <person name="Ogata H."/>
            <person name="Sarno A.F."/>
            <person name="Shmutz J."/>
            <person name="Schroeder D."/>
            <person name="de Vargas C."/>
            <person name="Verret F."/>
            <person name="von Dassow P."/>
            <person name="Valentin K."/>
            <person name="Van de Peer Y."/>
            <person name="Wheeler G."/>
            <person name="Dacks J.B."/>
            <person name="Delwiche C.F."/>
            <person name="Dyhrman S.T."/>
            <person name="Glockner G."/>
            <person name="John U."/>
            <person name="Richards T."/>
            <person name="Worden A.Z."/>
            <person name="Zhang X."/>
            <person name="Grigoriev I.V."/>
            <person name="Allen A.E."/>
            <person name="Bidle K."/>
            <person name="Borodovsky M."/>
            <person name="Bowler C."/>
            <person name="Brownlee C."/>
            <person name="Cock J.M."/>
            <person name="Elias M."/>
            <person name="Gladyshev V.N."/>
            <person name="Groth M."/>
            <person name="Guda C."/>
            <person name="Hadaegh A."/>
            <person name="Iglesias-Rodriguez M.D."/>
            <person name="Jenkins J."/>
            <person name="Jones B.M."/>
            <person name="Lawson T."/>
            <person name="Leese F."/>
            <person name="Lindquist E."/>
            <person name="Lobanov A."/>
            <person name="Lomsadze A."/>
            <person name="Malik S.B."/>
            <person name="Marsh M.E."/>
            <person name="Mackinder L."/>
            <person name="Mock T."/>
            <person name="Mueller-Roeber B."/>
            <person name="Pagarete A."/>
            <person name="Parker M."/>
            <person name="Probert I."/>
            <person name="Quesneville H."/>
            <person name="Raines C."/>
            <person name="Rensing S.A."/>
            <person name="Riano-Pachon D.M."/>
            <person name="Richier S."/>
            <person name="Rokitta S."/>
            <person name="Shiraiwa Y."/>
            <person name="Soanes D.M."/>
            <person name="van der Giezen M."/>
            <person name="Wahlund T.M."/>
            <person name="Williams B."/>
            <person name="Wilson W."/>
            <person name="Wolfe G."/>
            <person name="Wurch L.L."/>
        </authorList>
    </citation>
    <scope>NUCLEOTIDE SEQUENCE</scope>
</reference>
<feature type="region of interest" description="Disordered" evidence="1">
    <location>
        <begin position="1"/>
        <end position="69"/>
    </location>
</feature>
<dbReference type="AlphaFoldDB" id="A0A0D3IH27"/>
<dbReference type="KEGG" id="ehx:EMIHUDRAFT_371657"/>
<reference evidence="2" key="2">
    <citation type="submission" date="2024-10" db="UniProtKB">
        <authorList>
            <consortium name="EnsemblProtists"/>
        </authorList>
    </citation>
    <scope>IDENTIFICATION</scope>
</reference>
<evidence type="ECO:0000256" key="1">
    <source>
        <dbReference type="SAM" id="MobiDB-lite"/>
    </source>
</evidence>
<dbReference type="Proteomes" id="UP000013827">
    <property type="component" value="Unassembled WGS sequence"/>
</dbReference>
<dbReference type="HOGENOM" id="CLU_1297399_0_0_1"/>
<dbReference type="GeneID" id="17256715"/>
<dbReference type="PaxDb" id="2903-EOD10562"/>
<protein>
    <submittedName>
        <fullName evidence="2">Uncharacterized protein</fullName>
    </submittedName>
</protein>
<proteinExistence type="predicted"/>
<evidence type="ECO:0000313" key="2">
    <source>
        <dbReference type="EnsemblProtists" id="EOD10562"/>
    </source>
</evidence>
<sequence length="213" mass="22275">NDYAGNDRALLPPSPPPPPPPPSPPPSPPPPPVGFRDDRDDYAPRRDAAWDAAWTGERSPVAPHPVWGSASRESGCGYETVDCGPTCCGAGDRCRDARLGQCADRYGRPKAPVGFTGDAAEDATSGLLGWVDNFKPPVTVSVGPKFRLTGSSRTCDCYTCAGDPCSPSSGSSTHRCSTCGPSTAHCSGSRDSKQIGCWFSGEPNLEGGHCQCH</sequence>
<organism evidence="2 3">
    <name type="scientific">Emiliania huxleyi (strain CCMP1516)</name>
    <dbReference type="NCBI Taxonomy" id="280463"/>
    <lineage>
        <taxon>Eukaryota</taxon>
        <taxon>Haptista</taxon>
        <taxon>Haptophyta</taxon>
        <taxon>Prymnesiophyceae</taxon>
        <taxon>Isochrysidales</taxon>
        <taxon>Noelaerhabdaceae</taxon>
        <taxon>Emiliania</taxon>
    </lineage>
</organism>
<feature type="compositionally biased region" description="Pro residues" evidence="1">
    <location>
        <begin position="12"/>
        <end position="33"/>
    </location>
</feature>
<evidence type="ECO:0000313" key="3">
    <source>
        <dbReference type="Proteomes" id="UP000013827"/>
    </source>
</evidence>
<dbReference type="RefSeq" id="XP_005762991.1">
    <property type="nucleotide sequence ID" value="XM_005762934.1"/>
</dbReference>
<name>A0A0D3IH27_EMIH1</name>
<accession>A0A0D3IH27</accession>
<feature type="compositionally biased region" description="Basic and acidic residues" evidence="1">
    <location>
        <begin position="35"/>
        <end position="49"/>
    </location>
</feature>